<feature type="signal peptide" evidence="1">
    <location>
        <begin position="1"/>
        <end position="29"/>
    </location>
</feature>
<evidence type="ECO:0000313" key="3">
    <source>
        <dbReference type="Proteomes" id="UP001530377"/>
    </source>
</evidence>
<name>A0ABD3RVJ5_9STRA</name>
<keyword evidence="1" id="KW-0732">Signal</keyword>
<organism evidence="2 3">
    <name type="scientific">Cyclostephanos tholiformis</name>
    <dbReference type="NCBI Taxonomy" id="382380"/>
    <lineage>
        <taxon>Eukaryota</taxon>
        <taxon>Sar</taxon>
        <taxon>Stramenopiles</taxon>
        <taxon>Ochrophyta</taxon>
        <taxon>Bacillariophyta</taxon>
        <taxon>Coscinodiscophyceae</taxon>
        <taxon>Thalassiosirophycidae</taxon>
        <taxon>Stephanodiscales</taxon>
        <taxon>Stephanodiscaceae</taxon>
        <taxon>Cyclostephanos</taxon>
    </lineage>
</organism>
<protein>
    <recommendedName>
        <fullName evidence="4">F-box domain-containing protein</fullName>
    </recommendedName>
</protein>
<evidence type="ECO:0000256" key="1">
    <source>
        <dbReference type="SAM" id="SignalP"/>
    </source>
</evidence>
<proteinExistence type="predicted"/>
<dbReference type="EMBL" id="JALLPB020000158">
    <property type="protein sequence ID" value="KAL3816227.1"/>
    <property type="molecule type" value="Genomic_DNA"/>
</dbReference>
<sequence>MTSYYSTASTKSACITLALTALISSPASAMSVIAGNHDLMTIDMVKPGRPLLHSSSISASTISAFANGKSNIVAQRRNASMYSRSENDDDVDDFRLLDMLPRELAALIVSSYTDHPSLEAAASISPSLATMGYYPTYTGGGESCSSKKSSEFNDWEDHYHTLHECCDKAFSWDYEACMNGNTVEL</sequence>
<evidence type="ECO:0008006" key="4">
    <source>
        <dbReference type="Google" id="ProtNLM"/>
    </source>
</evidence>
<dbReference type="AlphaFoldDB" id="A0ABD3RVJ5"/>
<comment type="caution">
    <text evidence="2">The sequence shown here is derived from an EMBL/GenBank/DDBJ whole genome shotgun (WGS) entry which is preliminary data.</text>
</comment>
<evidence type="ECO:0000313" key="2">
    <source>
        <dbReference type="EMBL" id="KAL3816227.1"/>
    </source>
</evidence>
<dbReference type="Proteomes" id="UP001530377">
    <property type="component" value="Unassembled WGS sequence"/>
</dbReference>
<accession>A0ABD3RVJ5</accession>
<keyword evidence="3" id="KW-1185">Reference proteome</keyword>
<reference evidence="2 3" key="1">
    <citation type="submission" date="2024-10" db="EMBL/GenBank/DDBJ databases">
        <title>Updated reference genomes for cyclostephanoid diatoms.</title>
        <authorList>
            <person name="Roberts W.R."/>
            <person name="Alverson A.J."/>
        </authorList>
    </citation>
    <scope>NUCLEOTIDE SEQUENCE [LARGE SCALE GENOMIC DNA]</scope>
    <source>
        <strain evidence="2 3">AJA228-03</strain>
    </source>
</reference>
<gene>
    <name evidence="2" type="ORF">ACHAXA_002173</name>
</gene>
<feature type="chain" id="PRO_5044871999" description="F-box domain-containing protein" evidence="1">
    <location>
        <begin position="30"/>
        <end position="185"/>
    </location>
</feature>